<protein>
    <submittedName>
        <fullName evidence="2">Uncharacterized protein</fullName>
    </submittedName>
</protein>
<feature type="coiled-coil region" evidence="1">
    <location>
        <begin position="479"/>
        <end position="513"/>
    </location>
</feature>
<dbReference type="Proteomes" id="UP001172082">
    <property type="component" value="Unassembled WGS sequence"/>
</dbReference>
<proteinExistence type="predicted"/>
<keyword evidence="3" id="KW-1185">Reference proteome</keyword>
<evidence type="ECO:0000256" key="1">
    <source>
        <dbReference type="SAM" id="Coils"/>
    </source>
</evidence>
<name>A0ABT8KI25_9BACT</name>
<dbReference type="EMBL" id="JAUJEA010000001">
    <property type="protein sequence ID" value="MDN5199904.1"/>
    <property type="molecule type" value="Genomic_DNA"/>
</dbReference>
<keyword evidence="1" id="KW-0175">Coiled coil</keyword>
<gene>
    <name evidence="2" type="ORF">QQ008_00985</name>
</gene>
<evidence type="ECO:0000313" key="3">
    <source>
        <dbReference type="Proteomes" id="UP001172082"/>
    </source>
</evidence>
<organism evidence="2 3">
    <name type="scientific">Splendidivirga corallicola</name>
    <dbReference type="NCBI Taxonomy" id="3051826"/>
    <lineage>
        <taxon>Bacteria</taxon>
        <taxon>Pseudomonadati</taxon>
        <taxon>Bacteroidota</taxon>
        <taxon>Cytophagia</taxon>
        <taxon>Cytophagales</taxon>
        <taxon>Splendidivirgaceae</taxon>
        <taxon>Splendidivirga</taxon>
    </lineage>
</organism>
<dbReference type="RefSeq" id="WP_346749934.1">
    <property type="nucleotide sequence ID" value="NZ_JAUJEA010000001.1"/>
</dbReference>
<accession>A0ABT8KI25</accession>
<comment type="caution">
    <text evidence="2">The sequence shown here is derived from an EMBL/GenBank/DDBJ whole genome shotgun (WGS) entry which is preliminary data.</text>
</comment>
<reference evidence="2" key="1">
    <citation type="submission" date="2023-06" db="EMBL/GenBank/DDBJ databases">
        <title>Genomic of Parafulvivirga corallium.</title>
        <authorList>
            <person name="Wang G."/>
        </authorList>
    </citation>
    <scope>NUCLEOTIDE SEQUENCE</scope>
    <source>
        <strain evidence="2">BMA10</strain>
    </source>
</reference>
<evidence type="ECO:0000313" key="2">
    <source>
        <dbReference type="EMBL" id="MDN5199904.1"/>
    </source>
</evidence>
<sequence length="515" mass="56002">MKKLFLILTFLIFFTISLKAQQWDVSGDYKIQGNVGIGTSTPATKLHVNGQAVWITGGNGNGLGSSAGAGLRLYYNAALNRGQIFAYDYSGGGWKNVIINPNSSGGNLGVGTGDPQQKLSILSDGAGSLSIARNNTTNGNKFGFYISSSVNGNDILNHRSLTLRALDNAADIGFLTDPVKTSPQLVIKSDGKVGIGNSNPTGNLDVKGGFIRSHNNSNNGGAIVQSLLDPEASYARAVFSHNAYWNFTNNKWDLSAIGANDAQAILMPNQGGFRFIIHNTTGNTLRELTHTQFIAGTKMRIKNNGYVGIGVENPEYKFQVENQDGESNVLAEFNKVGAGAQSPVIQIASNGSTGLKIGHENYFNTVYFDHSFATADKIDFKLRGDTKLTILNNGSVGIGTTNTSGYKLSVNGKIRAEEVKVYTGWADFVFEDDYDLKSLEEVEKYIKENKHLPDIPSAKEVEENGVNVGEMESKLLQKIEELTLYVIELDKENQRQNEELMKLKSENESLRKGKK</sequence>